<keyword evidence="3" id="KW-1185">Reference proteome</keyword>
<dbReference type="HOGENOM" id="CLU_083287_2_2_11"/>
<evidence type="ECO:0000259" key="1">
    <source>
        <dbReference type="PROSITE" id="PS50995"/>
    </source>
</evidence>
<dbReference type="PRINTS" id="PR00598">
    <property type="entry name" value="HTHMARR"/>
</dbReference>
<dbReference type="PANTHER" id="PTHR33164:SF99">
    <property type="entry name" value="MARR FAMILY REGULATORY PROTEIN"/>
    <property type="match status" value="1"/>
</dbReference>
<dbReference type="eggNOG" id="COG1846">
    <property type="taxonomic scope" value="Bacteria"/>
</dbReference>
<accession>C8NR21</accession>
<dbReference type="InterPro" id="IPR039422">
    <property type="entry name" value="MarR/SlyA-like"/>
</dbReference>
<dbReference type="SUPFAM" id="SSF46785">
    <property type="entry name" value="Winged helix' DNA-binding domain"/>
    <property type="match status" value="1"/>
</dbReference>
<dbReference type="OrthoDB" id="8635520at2"/>
<organism evidence="2 3">
    <name type="scientific">Corynebacterium efficiens (strain DSM 44549 / YS-314 / AJ 12310 / JCM 11189 / NBRC 100395)</name>
    <dbReference type="NCBI Taxonomy" id="196164"/>
    <lineage>
        <taxon>Bacteria</taxon>
        <taxon>Bacillati</taxon>
        <taxon>Actinomycetota</taxon>
        <taxon>Actinomycetes</taxon>
        <taxon>Mycobacteriales</taxon>
        <taxon>Corynebacteriaceae</taxon>
        <taxon>Corynebacterium</taxon>
    </lineage>
</organism>
<dbReference type="GO" id="GO:0006950">
    <property type="term" value="P:response to stress"/>
    <property type="evidence" value="ECO:0007669"/>
    <property type="project" value="TreeGrafter"/>
</dbReference>
<protein>
    <submittedName>
        <fullName evidence="2">Putative transcription factor</fullName>
    </submittedName>
</protein>
<dbReference type="STRING" id="196164.gene:10742843"/>
<dbReference type="PROSITE" id="PS50995">
    <property type="entry name" value="HTH_MARR_2"/>
    <property type="match status" value="1"/>
</dbReference>
<dbReference type="InterPro" id="IPR036388">
    <property type="entry name" value="WH-like_DNA-bd_sf"/>
</dbReference>
<name>Q8FMU4_COREF</name>
<dbReference type="AlphaFoldDB" id="Q8FMU4"/>
<dbReference type="KEGG" id="cef:CE2405"/>
<dbReference type="SMART" id="SM00347">
    <property type="entry name" value="HTH_MARR"/>
    <property type="match status" value="1"/>
</dbReference>
<evidence type="ECO:0000313" key="3">
    <source>
        <dbReference type="Proteomes" id="UP000001409"/>
    </source>
</evidence>
<feature type="domain" description="HTH marR-type" evidence="1">
    <location>
        <begin position="1"/>
        <end position="163"/>
    </location>
</feature>
<evidence type="ECO:0000313" key="2">
    <source>
        <dbReference type="EMBL" id="BAC19215.1"/>
    </source>
</evidence>
<dbReference type="InterPro" id="IPR000835">
    <property type="entry name" value="HTH_MarR-typ"/>
</dbReference>
<sequence>MSLSWVDMTSENTVSATSDDVWLNQEQQDVWLNIWSMRVWLPARLDAQLKKQNGLSNFDYFALAQISMAPERRLRMSELAELSDMTLSHLSRVVTRLEKAGWVRREPDPTDGRATVAVLTEDGWDKVVEAAPGHVGEVRRLIFDNLTDEELKVLGTAMEKIIAALDPPRMPRV</sequence>
<dbReference type="InterPro" id="IPR036390">
    <property type="entry name" value="WH_DNA-bd_sf"/>
</dbReference>
<dbReference type="GO" id="GO:0003700">
    <property type="term" value="F:DNA-binding transcription factor activity"/>
    <property type="evidence" value="ECO:0007669"/>
    <property type="project" value="InterPro"/>
</dbReference>
<dbReference type="Pfam" id="PF01047">
    <property type="entry name" value="MarR"/>
    <property type="match status" value="1"/>
</dbReference>
<proteinExistence type="predicted"/>
<accession>Q8FMU4</accession>
<reference evidence="2 3" key="1">
    <citation type="journal article" date="2003" name="Genome Res.">
        <title>Comparative complete genome sequence analysis of the amino acid replacements responsible for the thermostability of Corynebacterium efficiens.</title>
        <authorList>
            <person name="Nishio Y."/>
            <person name="Nakamura Y."/>
            <person name="Kawarabayasi Y."/>
            <person name="Usuda Y."/>
            <person name="Kimura E."/>
            <person name="Sugimoto S."/>
            <person name="Matsui K."/>
            <person name="Yamagishi A."/>
            <person name="Kikuchi H."/>
            <person name="Ikeo K."/>
            <person name="Gojobori T."/>
        </authorList>
    </citation>
    <scope>NUCLEOTIDE SEQUENCE [LARGE SCALE GENOMIC DNA]</scope>
    <source>
        <strain evidence="3">DSM 44549 / YS-314 / AJ 12310 / JCM 11189 / NBRC 100395</strain>
    </source>
</reference>
<dbReference type="Proteomes" id="UP000001409">
    <property type="component" value="Chromosome"/>
</dbReference>
<dbReference type="Gene3D" id="1.10.10.10">
    <property type="entry name" value="Winged helix-like DNA-binding domain superfamily/Winged helix DNA-binding domain"/>
    <property type="match status" value="1"/>
</dbReference>
<dbReference type="PANTHER" id="PTHR33164">
    <property type="entry name" value="TRANSCRIPTIONAL REGULATOR, MARR FAMILY"/>
    <property type="match status" value="1"/>
</dbReference>
<dbReference type="EMBL" id="BA000035">
    <property type="protein sequence ID" value="BAC19215.1"/>
    <property type="molecule type" value="Genomic_DNA"/>
</dbReference>